<keyword evidence="2" id="KW-1185">Reference proteome</keyword>
<evidence type="ECO:0008006" key="3">
    <source>
        <dbReference type="Google" id="ProtNLM"/>
    </source>
</evidence>
<sequence>MTSPPAYTFQFADLATGVILDELPLTNVRYNQKLNTAGTLSAVLTITDPRVRGRDPYDLTTPTRRVVYVLRDGRPVWGGIIWTRRYDSASGQVSIGAADWWSYFDHRKILPLLPERPPVDYVARQSVSYRDVEQNEIVRRVVQLAQQHAGGNILVEAETTSSGTWRDRTWYGYALASVGEELRRLSSVIGGPDMLFTVAEGPAGRPRRVLRIGTPYLGQQGSPWVWQYGGNVRAYRWDSDGSRSARRVFATGDGMEQGTPIAVAEDRDALTAWPLLETERGYSSVRETATLQSHADADQAAARLPVVTIQLTVDGTRYPQVGVWAVGDDSRVVIDDEFHQRRPGRDHGLDTTVRIIGADISVTEQGEDVTLTMAPLLEDVA</sequence>
<dbReference type="EMBL" id="JAMTCP010000035">
    <property type="protein sequence ID" value="MCP2261090.1"/>
    <property type="molecule type" value="Genomic_DNA"/>
</dbReference>
<gene>
    <name evidence="1" type="ORF">LX15_004810</name>
</gene>
<evidence type="ECO:0000313" key="1">
    <source>
        <dbReference type="EMBL" id="MCP2261090.1"/>
    </source>
</evidence>
<dbReference type="Proteomes" id="UP001205311">
    <property type="component" value="Unassembled WGS sequence"/>
</dbReference>
<dbReference type="RefSeq" id="WP_253671928.1">
    <property type="nucleotide sequence ID" value="NZ_JAMTCP010000035.1"/>
</dbReference>
<accession>A0ABT1I017</accession>
<comment type="caution">
    <text evidence="1">The sequence shown here is derived from an EMBL/GenBank/DDBJ whole genome shotgun (WGS) entry which is preliminary data.</text>
</comment>
<organism evidence="1 2">
    <name type="scientific">Streptoalloteichus tenebrarius (strain ATCC 17920 / DSM 40477 / JCM 4838 / CBS 697.72 / NBRC 16177 / NCIMB 11028 / NRRL B-12390 / A12253. 1 / ISP 5477)</name>
    <name type="common">Streptomyces tenebrarius</name>
    <dbReference type="NCBI Taxonomy" id="1933"/>
    <lineage>
        <taxon>Bacteria</taxon>
        <taxon>Bacillati</taxon>
        <taxon>Actinomycetota</taxon>
        <taxon>Actinomycetes</taxon>
        <taxon>Pseudonocardiales</taxon>
        <taxon>Pseudonocardiaceae</taxon>
        <taxon>Streptoalloteichus</taxon>
    </lineage>
</organism>
<protein>
    <recommendedName>
        <fullName evidence="3">Minor tail protein</fullName>
    </recommendedName>
</protein>
<proteinExistence type="predicted"/>
<name>A0ABT1I017_STRSD</name>
<evidence type="ECO:0000313" key="2">
    <source>
        <dbReference type="Proteomes" id="UP001205311"/>
    </source>
</evidence>
<reference evidence="1 2" key="1">
    <citation type="submission" date="2022-06" db="EMBL/GenBank/DDBJ databases">
        <title>Genomic Encyclopedia of Archaeal and Bacterial Type Strains, Phase II (KMG-II): from individual species to whole genera.</title>
        <authorList>
            <person name="Goeker M."/>
        </authorList>
    </citation>
    <scope>NUCLEOTIDE SEQUENCE [LARGE SCALE GENOMIC DNA]</scope>
    <source>
        <strain evidence="1 2">DSM 40477</strain>
    </source>
</reference>